<dbReference type="InterPro" id="IPR019775">
    <property type="entry name" value="WD40_repeat_CS"/>
</dbReference>
<dbReference type="PROSITE" id="PS50294">
    <property type="entry name" value="WD_REPEATS_REGION"/>
    <property type="match status" value="1"/>
</dbReference>
<dbReference type="InterPro" id="IPR036322">
    <property type="entry name" value="WD40_repeat_dom_sf"/>
</dbReference>
<feature type="region of interest" description="Disordered" evidence="19">
    <location>
        <begin position="524"/>
        <end position="599"/>
    </location>
</feature>
<evidence type="ECO:0000256" key="11">
    <source>
        <dbReference type="ARBA" id="ARBA00022840"/>
    </source>
</evidence>
<dbReference type="PROSITE" id="PS50067">
    <property type="entry name" value="KINESIN_MOTOR_2"/>
    <property type="match status" value="1"/>
</dbReference>
<dbReference type="GO" id="GO:0008017">
    <property type="term" value="F:microtubule binding"/>
    <property type="evidence" value="ECO:0007669"/>
    <property type="project" value="InterPro"/>
</dbReference>
<feature type="region of interest" description="Disordered" evidence="19">
    <location>
        <begin position="737"/>
        <end position="816"/>
    </location>
</feature>
<evidence type="ECO:0000256" key="6">
    <source>
        <dbReference type="ARBA" id="ARBA00022553"/>
    </source>
</evidence>
<dbReference type="Pfam" id="PF23203">
    <property type="entry name" value="KIF21A"/>
    <property type="match status" value="1"/>
</dbReference>
<dbReference type="GO" id="GO:0007018">
    <property type="term" value="P:microtubule-based movement"/>
    <property type="evidence" value="ECO:0007669"/>
    <property type="project" value="InterPro"/>
</dbReference>
<dbReference type="SUPFAM" id="SSF50978">
    <property type="entry name" value="WD40 repeat-like"/>
    <property type="match status" value="1"/>
</dbReference>
<evidence type="ECO:0000256" key="15">
    <source>
        <dbReference type="ARBA" id="ARBA00023273"/>
    </source>
</evidence>
<feature type="domain" description="Kinesin motor" evidence="20">
    <location>
        <begin position="1"/>
        <end position="344"/>
    </location>
</feature>
<evidence type="ECO:0000256" key="4">
    <source>
        <dbReference type="ARBA" id="ARBA00004624"/>
    </source>
</evidence>
<dbReference type="PROSITE" id="PS50082">
    <property type="entry name" value="WD_REPEATS_2"/>
    <property type="match status" value="3"/>
</dbReference>
<dbReference type="PROSITE" id="PS00678">
    <property type="entry name" value="WD_REPEATS_1"/>
    <property type="match status" value="1"/>
</dbReference>
<dbReference type="InterPro" id="IPR001752">
    <property type="entry name" value="Kinesin_motor_dom"/>
</dbReference>
<feature type="compositionally biased region" description="Polar residues" evidence="19">
    <location>
        <begin position="1126"/>
        <end position="1140"/>
    </location>
</feature>
<evidence type="ECO:0000256" key="8">
    <source>
        <dbReference type="ARBA" id="ARBA00022701"/>
    </source>
</evidence>
<dbReference type="GO" id="GO:0030426">
    <property type="term" value="C:growth cone"/>
    <property type="evidence" value="ECO:0007669"/>
    <property type="project" value="UniProtKB-SubCell"/>
</dbReference>
<dbReference type="InterPro" id="IPR036961">
    <property type="entry name" value="Kinesin_motor_dom_sf"/>
</dbReference>
<dbReference type="Pfam" id="PF00225">
    <property type="entry name" value="Kinesin"/>
    <property type="match status" value="1"/>
</dbReference>
<dbReference type="InterPro" id="IPR019821">
    <property type="entry name" value="Kinesin_motor_CS"/>
</dbReference>
<evidence type="ECO:0000313" key="22">
    <source>
        <dbReference type="Proteomes" id="UP000053537"/>
    </source>
</evidence>
<dbReference type="CDD" id="cd01372">
    <property type="entry name" value="KISc_KIF4"/>
    <property type="match status" value="1"/>
</dbReference>
<evidence type="ECO:0000256" key="2">
    <source>
        <dbReference type="ARBA" id="ARBA00004279"/>
    </source>
</evidence>
<dbReference type="SMART" id="SM00320">
    <property type="entry name" value="WD40"/>
    <property type="match status" value="6"/>
</dbReference>
<evidence type="ECO:0000256" key="17">
    <source>
        <dbReference type="PROSITE-ProRule" id="PRU00283"/>
    </source>
</evidence>
<feature type="region of interest" description="Disordered" evidence="19">
    <location>
        <begin position="1052"/>
        <end position="1075"/>
    </location>
</feature>
<dbReference type="GO" id="GO:0005874">
    <property type="term" value="C:microtubule"/>
    <property type="evidence" value="ECO:0007669"/>
    <property type="project" value="UniProtKB-KW"/>
</dbReference>
<evidence type="ECO:0000256" key="16">
    <source>
        <dbReference type="PROSITE-ProRule" id="PRU00221"/>
    </source>
</evidence>
<dbReference type="Gene3D" id="2.130.10.10">
    <property type="entry name" value="YVTN repeat-like/Quinoprotein amine dehydrogenase"/>
    <property type="match status" value="2"/>
</dbReference>
<dbReference type="GO" id="GO:0007052">
    <property type="term" value="P:mitotic spindle organization"/>
    <property type="evidence" value="ECO:0007669"/>
    <property type="project" value="TreeGrafter"/>
</dbReference>
<dbReference type="CDD" id="cd22263">
    <property type="entry name" value="Rcc_KIF21A"/>
    <property type="match status" value="1"/>
</dbReference>
<feature type="non-terminal residue" evidence="21">
    <location>
        <position position="1566"/>
    </location>
</feature>
<keyword evidence="13 17" id="KW-0505">Motor protein</keyword>
<dbReference type="GO" id="GO:0030425">
    <property type="term" value="C:dendrite"/>
    <property type="evidence" value="ECO:0007669"/>
    <property type="project" value="UniProtKB-SubCell"/>
</dbReference>
<dbReference type="PRINTS" id="PR00380">
    <property type="entry name" value="KINESINHEAVY"/>
</dbReference>
<feature type="compositionally biased region" description="Acidic residues" evidence="19">
    <location>
        <begin position="556"/>
        <end position="597"/>
    </location>
</feature>
<dbReference type="InterPro" id="IPR027417">
    <property type="entry name" value="P-loop_NTPase"/>
</dbReference>
<keyword evidence="14" id="KW-0206">Cytoskeleton</keyword>
<comment type="similarity">
    <text evidence="17">Belongs to the TRAFAC class myosin-kinesin ATPase superfamily. Kinesin family.</text>
</comment>
<evidence type="ECO:0000256" key="3">
    <source>
        <dbReference type="ARBA" id="ARBA00004489"/>
    </source>
</evidence>
<dbReference type="SUPFAM" id="SSF52540">
    <property type="entry name" value="P-loop containing nucleoside triphosphate hydrolases"/>
    <property type="match status" value="1"/>
</dbReference>
<feature type="non-terminal residue" evidence="21">
    <location>
        <position position="1"/>
    </location>
</feature>
<dbReference type="InterPro" id="IPR056532">
    <property type="entry name" value="KIF21A/B_hel_2"/>
</dbReference>
<dbReference type="InterPro" id="IPR056533">
    <property type="entry name" value="KIF21A/B_hel_1"/>
</dbReference>
<feature type="coiled-coil region" evidence="18">
    <location>
        <begin position="874"/>
        <end position="908"/>
    </location>
</feature>
<evidence type="ECO:0000256" key="10">
    <source>
        <dbReference type="ARBA" id="ARBA00022741"/>
    </source>
</evidence>
<feature type="compositionally biased region" description="Basic and acidic residues" evidence="19">
    <location>
        <begin position="1181"/>
        <end position="1197"/>
    </location>
</feature>
<feature type="repeat" description="WD" evidence="16">
    <location>
        <begin position="1461"/>
        <end position="1500"/>
    </location>
</feature>
<keyword evidence="7 16" id="KW-0853">WD repeat</keyword>
<evidence type="ECO:0000256" key="12">
    <source>
        <dbReference type="ARBA" id="ARBA00023054"/>
    </source>
</evidence>
<dbReference type="InterPro" id="IPR001680">
    <property type="entry name" value="WD40_rpt"/>
</dbReference>
<keyword evidence="11 17" id="KW-0067">ATP-binding</keyword>
<feature type="region of interest" description="Disordered" evidence="19">
    <location>
        <begin position="1124"/>
        <end position="1220"/>
    </location>
</feature>
<dbReference type="FunFam" id="3.40.850.10:FF:000011">
    <property type="entry name" value="Kinesin family member 21A"/>
    <property type="match status" value="1"/>
</dbReference>
<gene>
    <name evidence="21" type="ORF">N310_10124</name>
</gene>
<dbReference type="SMART" id="SM00129">
    <property type="entry name" value="KISc"/>
    <property type="match status" value="1"/>
</dbReference>
<dbReference type="InterPro" id="IPR027640">
    <property type="entry name" value="Kinesin-like_fam"/>
</dbReference>
<dbReference type="PANTHER" id="PTHR47969">
    <property type="entry name" value="CHROMOSOME-ASSOCIATED KINESIN KIF4A-RELATED"/>
    <property type="match status" value="1"/>
</dbReference>
<dbReference type="Pfam" id="PF00400">
    <property type="entry name" value="WD40"/>
    <property type="match status" value="5"/>
</dbReference>
<evidence type="ECO:0000256" key="9">
    <source>
        <dbReference type="ARBA" id="ARBA00022737"/>
    </source>
</evidence>
<keyword evidence="9" id="KW-0677">Repeat</keyword>
<reference evidence="21 22" key="1">
    <citation type="submission" date="2014-04" db="EMBL/GenBank/DDBJ databases">
        <title>Genome evolution of avian class.</title>
        <authorList>
            <person name="Zhang G."/>
            <person name="Li C."/>
        </authorList>
    </citation>
    <scope>NUCLEOTIDE SEQUENCE [LARGE SCALE GENOMIC DNA]</scope>
    <source>
        <strain evidence="21">BGI_N310</strain>
    </source>
</reference>
<feature type="repeat" description="WD" evidence="16">
    <location>
        <begin position="1265"/>
        <end position="1304"/>
    </location>
</feature>
<dbReference type="CDD" id="cd00200">
    <property type="entry name" value="WD40"/>
    <property type="match status" value="1"/>
</dbReference>
<feature type="compositionally biased region" description="Basic and acidic residues" evidence="19">
    <location>
        <begin position="737"/>
        <end position="767"/>
    </location>
</feature>
<keyword evidence="6" id="KW-0597">Phosphoprotein</keyword>
<keyword evidence="5" id="KW-0963">Cytoplasm</keyword>
<evidence type="ECO:0000256" key="18">
    <source>
        <dbReference type="SAM" id="Coils"/>
    </source>
</evidence>
<dbReference type="GO" id="GO:0005875">
    <property type="term" value="C:microtubule associated complex"/>
    <property type="evidence" value="ECO:0007669"/>
    <property type="project" value="TreeGrafter"/>
</dbReference>
<evidence type="ECO:0000256" key="7">
    <source>
        <dbReference type="ARBA" id="ARBA00022574"/>
    </source>
</evidence>
<evidence type="ECO:0000256" key="19">
    <source>
        <dbReference type="SAM" id="MobiDB-lite"/>
    </source>
</evidence>
<name>A0A091MGV4_9PASS</name>
<evidence type="ECO:0000259" key="20">
    <source>
        <dbReference type="PROSITE" id="PS50067"/>
    </source>
</evidence>
<dbReference type="Pfam" id="PF23204">
    <property type="entry name" value="KIF21A_2nd"/>
    <property type="match status" value="1"/>
</dbReference>
<keyword evidence="15" id="KW-0966">Cell projection</keyword>
<feature type="compositionally biased region" description="Basic and acidic residues" evidence="19">
    <location>
        <begin position="532"/>
        <end position="555"/>
    </location>
</feature>
<sequence length="1566" mass="175145">RIRPQLAKEKIEGCHICTSVTPGEPQVFLGKDKAFTFDYVFNIDSQQEEIYVQCIEKLIDGCFEGYNATVFAYGQTGAGKTYTMGTGFDVNITEEEQGIISRAVKHLFRCIEEKKQGAIKQGIPPPDFKVNAQFLELYNEEILDLFDTTRDIDATGGIYTVGVTTRSVNGESEMMQCLKLGALSRTTASTQMNVQSSRSHAIFTIHLCQTRVCPAFNADNATDNRIISESSEMNEYETLTAKFHFVDLAGSERLKRTGATGERAKEGISINCGLLALGNVISALGDKSKKATHVPYRDSKLTRLLQDSLGGNSQTLMIACVSPSDRDFMETLNTLKYANRARNIKNKVMVNQDRASQQINALRSEIARLQMELMEYKTGKRIIDEEGVESINDMFHENAMLQTENNNLRVRIKAMQETIDALRARITQLMSDQANQVLARAGEGNEEISNMIHNYIKEIEDLRAKLLESEAVNENLRRNLSRASTRATYFGGPSAFSASMLSSEKETMEILDIAKKDLEKLKKKERKKKKSVKEDNTDNEQEKRDEKGTSERENNELEAEEIQEVSDHEDEEEEDDEDEDDMEVVESSDESDTDSEEKENYQADLANITCEIAIKQKLIDELENSQRRLQTLKKQYEEKLMMLQHKIRDTQLERDQVLQNLGSVETYSEEKAKKIKSEYEKKLQAMNKELQRLQTAQKEHARLLKNQSQYEKQLKKLQQEVTEMKKTKVRLMKQMKEEQEKARMTESRRNREIAQLKKEQRKREVTALRRQVRPLSDKVAGKVSRKLSLPEHSVQEASPSSSAEHDGSRTAAQQKMRIPVARVQALSVTTTNGTGKKYQRKAVTSRVYSSKAARMKWQLLERRVTDIIMQRMTISNMEADMNRLLTQREELTKRREKLSKKREKLIKEGGGSEADRNVQNINEEMESVTANIDYINDSISDCQANIMQMEEAKEEGETLDVTAVINACTLTEARYLLDHFLTMGINKGLQAAQKEAQIKVLEGRLKQTEITSATQNQLLFHMLKEKAELNPELDAFLGHALQDLDSIPLENLEDSTDEDAPLHSPGTEGSSLSSDLLKLCGEVKPKSKARRRTTTQMELLYAASSDLVSNISAADSAVAGSLASVAETQESGTAADTNDTSARDREFMPPSGLPSKIGSISRQPSLPEKKVPEPSPLAKRKTYEKTVEKTKTKEQKLSDSGAPEASLSPPTSPPSRPRNEMNVFKHSCLGIIQMIEQTDFRRGIINPFPASKCVRSSPLQCIYTAEGHTKAVLCVDATDDLLFTGSKDRTCKVWNLVTGQEIMSLGGHPNNVVSIKYCNYTSLVFTVSTSYIKVWDIRDSAKCIRTLTSSGQAMPADVCSGSTNRTVAIPAGENQINQIALNPTGTFLYAAAGNSVRMWDLKRFQSTGKLTGHQGPVMCLTVDQISNGQDLIVTGSKDHYIKMFDVTEGALGSVTPTHNFEPPHYDGIEALAIMGDNLFSGSRDNGIKKWDLSQKDLLQQVPNAHKDWVCALGLVPGAPVLLSGCRGGILKLWNVDTFAPIGEMKGHDSPINAICTNSSQIFTASE</sequence>
<keyword evidence="8" id="KW-0493">Microtubule</keyword>
<evidence type="ECO:0000256" key="5">
    <source>
        <dbReference type="ARBA" id="ARBA00022490"/>
    </source>
</evidence>
<dbReference type="Proteomes" id="UP000053537">
    <property type="component" value="Unassembled WGS sequence"/>
</dbReference>
<comment type="subcellular location">
    <subcellularLocation>
        <location evidence="3">Cell projection</location>
        <location evidence="3">Axon</location>
    </subcellularLocation>
    <subcellularLocation>
        <location evidence="2">Cell projection</location>
        <location evidence="2">Dendrite</location>
    </subcellularLocation>
    <subcellularLocation>
        <location evidence="4">Cell projection</location>
        <location evidence="4">Growth cone</location>
    </subcellularLocation>
    <subcellularLocation>
        <location evidence="1">Cytoplasm</location>
        <location evidence="1">Cytoskeleton</location>
    </subcellularLocation>
</comment>
<dbReference type="GO" id="GO:0005524">
    <property type="term" value="F:ATP binding"/>
    <property type="evidence" value="ECO:0007669"/>
    <property type="project" value="UniProtKB-UniRule"/>
</dbReference>
<dbReference type="SUPFAM" id="SSF46579">
    <property type="entry name" value="Prefoldin"/>
    <property type="match status" value="1"/>
</dbReference>
<dbReference type="EMBL" id="KK827814">
    <property type="protein sequence ID" value="KFP74107.1"/>
    <property type="molecule type" value="Genomic_DNA"/>
</dbReference>
<keyword evidence="10 17" id="KW-0547">Nucleotide-binding</keyword>
<evidence type="ECO:0000256" key="14">
    <source>
        <dbReference type="ARBA" id="ARBA00023212"/>
    </source>
</evidence>
<protein>
    <submittedName>
        <fullName evidence="21">Kinesin-like KIF21A</fullName>
    </submittedName>
</protein>
<keyword evidence="12 18" id="KW-0175">Coiled coil</keyword>
<keyword evidence="22" id="KW-1185">Reference proteome</keyword>
<evidence type="ECO:0000256" key="1">
    <source>
        <dbReference type="ARBA" id="ARBA00004245"/>
    </source>
</evidence>
<evidence type="ECO:0000256" key="13">
    <source>
        <dbReference type="ARBA" id="ARBA00023175"/>
    </source>
</evidence>
<dbReference type="PANTHER" id="PTHR47969:SF31">
    <property type="entry name" value="KINESIN FAMILY MEMBER 21A"/>
    <property type="match status" value="1"/>
</dbReference>
<dbReference type="Gene3D" id="3.40.850.10">
    <property type="entry name" value="Kinesin motor domain"/>
    <property type="match status" value="1"/>
</dbReference>
<dbReference type="FunFam" id="2.130.10.10:FF:000164">
    <property type="entry name" value="Kinesin family member 21A"/>
    <property type="match status" value="1"/>
</dbReference>
<dbReference type="GO" id="GO:0003777">
    <property type="term" value="F:microtubule motor activity"/>
    <property type="evidence" value="ECO:0007669"/>
    <property type="project" value="InterPro"/>
</dbReference>
<dbReference type="Pfam" id="PF25764">
    <property type="entry name" value="KIF21A_4th"/>
    <property type="match status" value="1"/>
</dbReference>
<dbReference type="PROSITE" id="PS00411">
    <property type="entry name" value="KINESIN_MOTOR_1"/>
    <property type="match status" value="1"/>
</dbReference>
<organism evidence="21 22">
    <name type="scientific">Acanthisitta chloris</name>
    <name type="common">rifleman</name>
    <dbReference type="NCBI Taxonomy" id="57068"/>
    <lineage>
        <taxon>Eukaryota</taxon>
        <taxon>Metazoa</taxon>
        <taxon>Chordata</taxon>
        <taxon>Craniata</taxon>
        <taxon>Vertebrata</taxon>
        <taxon>Euteleostomi</taxon>
        <taxon>Archelosauria</taxon>
        <taxon>Archosauria</taxon>
        <taxon>Dinosauria</taxon>
        <taxon>Saurischia</taxon>
        <taxon>Theropoda</taxon>
        <taxon>Coelurosauria</taxon>
        <taxon>Aves</taxon>
        <taxon>Neognathae</taxon>
        <taxon>Neoaves</taxon>
        <taxon>Telluraves</taxon>
        <taxon>Australaves</taxon>
        <taxon>Passeriformes</taxon>
        <taxon>Acanthisittidae</taxon>
        <taxon>Acanthisitta</taxon>
    </lineage>
</organism>
<accession>A0A091MGV4</accession>
<proteinExistence type="inferred from homology"/>
<dbReference type="GO" id="GO:0051231">
    <property type="term" value="P:spindle elongation"/>
    <property type="evidence" value="ECO:0007669"/>
    <property type="project" value="TreeGrafter"/>
</dbReference>
<feature type="repeat" description="WD" evidence="16">
    <location>
        <begin position="1502"/>
        <end position="1537"/>
    </location>
</feature>
<dbReference type="InterPro" id="IPR015943">
    <property type="entry name" value="WD40/YVTN_repeat-like_dom_sf"/>
</dbReference>
<feature type="binding site" evidence="17">
    <location>
        <begin position="74"/>
        <end position="81"/>
    </location>
    <ligand>
        <name>ATP</name>
        <dbReference type="ChEBI" id="CHEBI:30616"/>
    </ligand>
</feature>
<dbReference type="FunFam" id="2.130.10.10:FF:000104">
    <property type="entry name" value="Kinesin family member 21A"/>
    <property type="match status" value="1"/>
</dbReference>
<evidence type="ECO:0000313" key="21">
    <source>
        <dbReference type="EMBL" id="KFP74107.1"/>
    </source>
</evidence>